<evidence type="ECO:0000256" key="4">
    <source>
        <dbReference type="RuleBase" id="RU003919"/>
    </source>
</evidence>
<sequence>MHTSAIRCAASKKRLTPKVIQEMKAVKRAEEQAKRASPILGTLPGEEFKWEKCDLAKILVKEEELAGSPEMTPTERPIGRVNEPQEFAFGITKTEASELFGALPILSNQILTQSKAKGVQDTIEYGMESAERELRKANMFAKVVDLRNADAGGIAYENRRRIIEAFSSPENPFDPGRSEVQAAILTYRIHNLWNHLKHHKADVGNRRSLRQLVHHRARILKYLKRTKRERYDALLEQLGLHPSSVEGELVV</sequence>
<dbReference type="CDD" id="cd00353">
    <property type="entry name" value="Ribosomal_S15p_S13e"/>
    <property type="match status" value="1"/>
</dbReference>
<evidence type="ECO:0000313" key="5">
    <source>
        <dbReference type="EMBL" id="KAL0574166.1"/>
    </source>
</evidence>
<dbReference type="NCBIfam" id="TIGR00952">
    <property type="entry name" value="S15_bact"/>
    <property type="match status" value="1"/>
</dbReference>
<dbReference type="InterPro" id="IPR009068">
    <property type="entry name" value="uS15_NS1_RNA-bd_sf"/>
</dbReference>
<comment type="caution">
    <text evidence="5">The sequence shown here is derived from an EMBL/GenBank/DDBJ whole genome shotgun (WGS) entry which is preliminary data.</text>
</comment>
<dbReference type="SMART" id="SM01387">
    <property type="entry name" value="Ribosomal_S15"/>
    <property type="match status" value="1"/>
</dbReference>
<evidence type="ECO:0000256" key="1">
    <source>
        <dbReference type="ARBA" id="ARBA00008434"/>
    </source>
</evidence>
<organism evidence="5 6">
    <name type="scientific">Marasmius crinis-equi</name>
    <dbReference type="NCBI Taxonomy" id="585013"/>
    <lineage>
        <taxon>Eukaryota</taxon>
        <taxon>Fungi</taxon>
        <taxon>Dikarya</taxon>
        <taxon>Basidiomycota</taxon>
        <taxon>Agaricomycotina</taxon>
        <taxon>Agaricomycetes</taxon>
        <taxon>Agaricomycetidae</taxon>
        <taxon>Agaricales</taxon>
        <taxon>Marasmiineae</taxon>
        <taxon>Marasmiaceae</taxon>
        <taxon>Marasmius</taxon>
    </lineage>
</organism>
<dbReference type="PROSITE" id="PS00362">
    <property type="entry name" value="RIBOSOMAL_S15"/>
    <property type="match status" value="1"/>
</dbReference>
<evidence type="ECO:0000256" key="2">
    <source>
        <dbReference type="ARBA" id="ARBA00022980"/>
    </source>
</evidence>
<name>A0ABR3FFN6_9AGAR</name>
<dbReference type="EMBL" id="JBAHYK010000424">
    <property type="protein sequence ID" value="KAL0574166.1"/>
    <property type="molecule type" value="Genomic_DNA"/>
</dbReference>
<dbReference type="Gene3D" id="1.10.287.10">
    <property type="entry name" value="S15/NS1, RNA-binding"/>
    <property type="match status" value="1"/>
</dbReference>
<evidence type="ECO:0008006" key="7">
    <source>
        <dbReference type="Google" id="ProtNLM"/>
    </source>
</evidence>
<keyword evidence="3 4" id="KW-0687">Ribonucleoprotein</keyword>
<keyword evidence="6" id="KW-1185">Reference proteome</keyword>
<dbReference type="InterPro" id="IPR005290">
    <property type="entry name" value="Ribosomal_uS15_bac-type"/>
</dbReference>
<proteinExistence type="inferred from homology"/>
<dbReference type="Proteomes" id="UP001465976">
    <property type="component" value="Unassembled WGS sequence"/>
</dbReference>
<accession>A0ABR3FFN6</accession>
<evidence type="ECO:0000256" key="3">
    <source>
        <dbReference type="ARBA" id="ARBA00023274"/>
    </source>
</evidence>
<protein>
    <recommendedName>
        <fullName evidence="7">30S ribosomal protein S15</fullName>
    </recommendedName>
</protein>
<dbReference type="PANTHER" id="PTHR23321:SF26">
    <property type="entry name" value="SMALL RIBOSOMAL SUBUNIT PROTEIN US15M"/>
    <property type="match status" value="1"/>
</dbReference>
<dbReference type="PANTHER" id="PTHR23321">
    <property type="entry name" value="RIBOSOMAL PROTEIN S15, BACTERIAL AND ORGANELLAR"/>
    <property type="match status" value="1"/>
</dbReference>
<gene>
    <name evidence="5" type="ORF">V5O48_007794</name>
</gene>
<evidence type="ECO:0000313" key="6">
    <source>
        <dbReference type="Proteomes" id="UP001465976"/>
    </source>
</evidence>
<dbReference type="InterPro" id="IPR000589">
    <property type="entry name" value="Ribosomal_uS15"/>
</dbReference>
<dbReference type="Pfam" id="PF00312">
    <property type="entry name" value="Ribosomal_S15"/>
    <property type="match status" value="1"/>
</dbReference>
<dbReference type="SUPFAM" id="SSF47060">
    <property type="entry name" value="S15/NS1 RNA-binding domain"/>
    <property type="match status" value="1"/>
</dbReference>
<dbReference type="HAMAP" id="MF_01343_B">
    <property type="entry name" value="Ribosomal_uS15_B"/>
    <property type="match status" value="1"/>
</dbReference>
<reference evidence="5 6" key="1">
    <citation type="submission" date="2024-02" db="EMBL/GenBank/DDBJ databases">
        <title>A draft genome for the cacao thread blight pathogen Marasmius crinis-equi.</title>
        <authorList>
            <person name="Cohen S.P."/>
            <person name="Baruah I.K."/>
            <person name="Amoako-Attah I."/>
            <person name="Bukari Y."/>
            <person name="Meinhardt L.W."/>
            <person name="Bailey B.A."/>
        </authorList>
    </citation>
    <scope>NUCLEOTIDE SEQUENCE [LARGE SCALE GENOMIC DNA]</scope>
    <source>
        <strain evidence="5 6">GH-76</strain>
    </source>
</reference>
<keyword evidence="2 4" id="KW-0689">Ribosomal protein</keyword>
<comment type="similarity">
    <text evidence="1 4">Belongs to the universal ribosomal protein uS15 family.</text>
</comment>